<feature type="domain" description="B30.2/SPRY" evidence="1">
    <location>
        <begin position="15"/>
        <end position="202"/>
    </location>
</feature>
<dbReference type="InterPro" id="IPR024964">
    <property type="entry name" value="CTLH/CRA"/>
</dbReference>
<keyword evidence="4" id="KW-1185">Reference proteome</keyword>
<dbReference type="SUPFAM" id="SSF49899">
    <property type="entry name" value="Concanavalin A-like lectins/glucanases"/>
    <property type="match status" value="1"/>
</dbReference>
<dbReference type="InterPro" id="IPR044736">
    <property type="entry name" value="Gid1/RanBPM/SPLA_SPRY"/>
</dbReference>
<dbReference type="PANTHER" id="PTHR12864">
    <property type="entry name" value="RAN BINDING PROTEIN 9-RELATED"/>
    <property type="match status" value="1"/>
</dbReference>
<evidence type="ECO:0000313" key="3">
    <source>
        <dbReference type="EMBL" id="KAG0575397.1"/>
    </source>
</evidence>
<dbReference type="InterPro" id="IPR006595">
    <property type="entry name" value="CTLH_C"/>
</dbReference>
<protein>
    <submittedName>
        <fullName evidence="3">Uncharacterized protein</fullName>
    </submittedName>
</protein>
<dbReference type="Pfam" id="PF00622">
    <property type="entry name" value="SPRY"/>
    <property type="match status" value="1"/>
</dbReference>
<evidence type="ECO:0000313" key="4">
    <source>
        <dbReference type="Proteomes" id="UP000822688"/>
    </source>
</evidence>
<dbReference type="PROSITE" id="PS50896">
    <property type="entry name" value="LISH"/>
    <property type="match status" value="1"/>
</dbReference>
<dbReference type="Proteomes" id="UP000822688">
    <property type="component" value="Chromosome 5"/>
</dbReference>
<dbReference type="InterPro" id="IPR003877">
    <property type="entry name" value="SPRY_dom"/>
</dbReference>
<dbReference type="Gene3D" id="2.60.120.920">
    <property type="match status" value="1"/>
</dbReference>
<dbReference type="InterPro" id="IPR001870">
    <property type="entry name" value="B30.2/SPRY"/>
</dbReference>
<proteinExistence type="predicted"/>
<comment type="caution">
    <text evidence="3">The sequence shown here is derived from an EMBL/GenBank/DDBJ whole genome shotgun (WGS) entry which is preliminary data.</text>
</comment>
<feature type="domain" description="CTLH" evidence="2">
    <location>
        <begin position="297"/>
        <end position="355"/>
    </location>
</feature>
<dbReference type="SMART" id="SM00668">
    <property type="entry name" value="CTLH"/>
    <property type="match status" value="1"/>
</dbReference>
<dbReference type="SMART" id="SM00757">
    <property type="entry name" value="CRA"/>
    <property type="match status" value="1"/>
</dbReference>
<dbReference type="PROSITE" id="PS50897">
    <property type="entry name" value="CTLH"/>
    <property type="match status" value="1"/>
</dbReference>
<dbReference type="EMBL" id="CM026425">
    <property type="protein sequence ID" value="KAG0575397.1"/>
    <property type="molecule type" value="Genomic_DNA"/>
</dbReference>
<dbReference type="SMART" id="SM00449">
    <property type="entry name" value="SPRY"/>
    <property type="match status" value="1"/>
</dbReference>
<dbReference type="InterPro" id="IPR013144">
    <property type="entry name" value="CRA_dom"/>
</dbReference>
<evidence type="ECO:0000259" key="2">
    <source>
        <dbReference type="PROSITE" id="PS50897"/>
    </source>
</evidence>
<dbReference type="Pfam" id="PF10607">
    <property type="entry name" value="CTLH"/>
    <property type="match status" value="1"/>
</dbReference>
<evidence type="ECO:0000259" key="1">
    <source>
        <dbReference type="PROSITE" id="PS50188"/>
    </source>
</evidence>
<gene>
    <name evidence="3" type="ORF">KC19_5G001400</name>
</gene>
<dbReference type="InterPro" id="IPR013320">
    <property type="entry name" value="ConA-like_dom_sf"/>
</dbReference>
<reference evidence="3" key="1">
    <citation type="submission" date="2020-06" db="EMBL/GenBank/DDBJ databases">
        <title>WGS assembly of Ceratodon purpureus strain R40.</title>
        <authorList>
            <person name="Carey S.B."/>
            <person name="Jenkins J."/>
            <person name="Shu S."/>
            <person name="Lovell J.T."/>
            <person name="Sreedasyam A."/>
            <person name="Maumus F."/>
            <person name="Tiley G.P."/>
            <person name="Fernandez-Pozo N."/>
            <person name="Barry K."/>
            <person name="Chen C."/>
            <person name="Wang M."/>
            <person name="Lipzen A."/>
            <person name="Daum C."/>
            <person name="Saski C.A."/>
            <person name="Payton A.C."/>
            <person name="Mcbreen J.C."/>
            <person name="Conrad R.E."/>
            <person name="Kollar L.M."/>
            <person name="Olsson S."/>
            <person name="Huttunen S."/>
            <person name="Landis J.B."/>
            <person name="Wickett N.J."/>
            <person name="Johnson M.G."/>
            <person name="Rensing S.A."/>
            <person name="Grimwood J."/>
            <person name="Schmutz J."/>
            <person name="Mcdaniel S.F."/>
        </authorList>
    </citation>
    <scope>NUCLEOTIDE SEQUENCE</scope>
    <source>
        <strain evidence="3">R40</strain>
    </source>
</reference>
<accession>A0A8T0HX89</accession>
<dbReference type="CDD" id="cd12885">
    <property type="entry name" value="SPRY_RanBP_like"/>
    <property type="match status" value="1"/>
</dbReference>
<dbReference type="PROSITE" id="PS50188">
    <property type="entry name" value="B302_SPRY"/>
    <property type="match status" value="1"/>
</dbReference>
<dbReference type="AlphaFoldDB" id="A0A8T0HX89"/>
<name>A0A8T0HX89_CERPU</name>
<dbReference type="InterPro" id="IPR050618">
    <property type="entry name" value="Ubq-SigPath_Reg"/>
</dbReference>
<dbReference type="InterPro" id="IPR006594">
    <property type="entry name" value="LisH"/>
</dbReference>
<sequence>MRGRFSPFDRSERSSSVMFRATLDEEEEDVEEEPTHLNTNTSSLYLVVSTDKLTARYTGDGRHGNDVGAIQANRPAPCRRLLYYFEMTVKDRGEKGYTAIGFTDEHFKNSRQPGWEVNSYGYHGDDGKLYHGQGRGEPYGQGFTTGDTVGAGINYAAQEIFFTRNGKVLSGVYKDVKSALYPTIGLHSPDEKVEVNFGQRKFVFDVETMMLEERGRRQRAVENMPLPPAASHSIVRAFLLHYGYHDTLTAFDAACGAASADGSVDSIALGEFLPKQEANGVNGTIVTNGTSDDDMYALDQRKMLRRLIRDGNVDGVIINLQEWYPQVKEEHYSTIIFLLRCQKFIELVRTGQVEDAVALARTELASFFGKCQDQDLLLHDCLALLAYERPQDSPMAYLLQFAQREVVADAVNAFVLDTNPSMACIGKDGKPPQSALEKLLRQLTACHVEKRFLNGGQGEVFRLHRILQGGKDGGW</sequence>
<dbReference type="InterPro" id="IPR043136">
    <property type="entry name" value="B30.2/SPRY_sf"/>
</dbReference>
<organism evidence="3 4">
    <name type="scientific">Ceratodon purpureus</name>
    <name type="common">Fire moss</name>
    <name type="synonym">Dicranum purpureum</name>
    <dbReference type="NCBI Taxonomy" id="3225"/>
    <lineage>
        <taxon>Eukaryota</taxon>
        <taxon>Viridiplantae</taxon>
        <taxon>Streptophyta</taxon>
        <taxon>Embryophyta</taxon>
        <taxon>Bryophyta</taxon>
        <taxon>Bryophytina</taxon>
        <taxon>Bryopsida</taxon>
        <taxon>Dicranidae</taxon>
        <taxon>Pseudoditrichales</taxon>
        <taxon>Ditrichaceae</taxon>
        <taxon>Ceratodon</taxon>
    </lineage>
</organism>